<dbReference type="Gene3D" id="1.25.10.90">
    <property type="match status" value="1"/>
</dbReference>
<gene>
    <name evidence="1" type="ORF">COU11_02145</name>
</gene>
<dbReference type="CDD" id="cd06561">
    <property type="entry name" value="AlkD_like"/>
    <property type="match status" value="1"/>
</dbReference>
<dbReference type="EMBL" id="PFBD01000020">
    <property type="protein sequence ID" value="PIR87010.1"/>
    <property type="molecule type" value="Genomic_DNA"/>
</dbReference>
<dbReference type="Pfam" id="PF08713">
    <property type="entry name" value="DNA_alkylation"/>
    <property type="match status" value="1"/>
</dbReference>
<dbReference type="PANTHER" id="PTHR41291">
    <property type="entry name" value="DNA ALKYLATION REPAIR PROTEIN"/>
    <property type="match status" value="1"/>
</dbReference>
<dbReference type="Proteomes" id="UP000229526">
    <property type="component" value="Unassembled WGS sequence"/>
</dbReference>
<reference evidence="2" key="1">
    <citation type="submission" date="2017-09" db="EMBL/GenBank/DDBJ databases">
        <title>Depth-based differentiation of microbial function through sediment-hosted aquifers and enrichment of novel symbionts in the deep terrestrial subsurface.</title>
        <authorList>
            <person name="Probst A.J."/>
            <person name="Ladd B."/>
            <person name="Jarett J.K."/>
            <person name="Geller-Mcgrath D.E."/>
            <person name="Sieber C.M.K."/>
            <person name="Emerson J.B."/>
            <person name="Anantharaman K."/>
            <person name="Thomas B.C."/>
            <person name="Malmstrom R."/>
            <person name="Stieglmeier M."/>
            <person name="Klingl A."/>
            <person name="Woyke T."/>
            <person name="Ryan C.M."/>
            <person name="Banfield J.F."/>
        </authorList>
    </citation>
    <scope>NUCLEOTIDE SEQUENCE [LARGE SCALE GENOMIC DNA]</scope>
</reference>
<proteinExistence type="predicted"/>
<organism evidence="1 2">
    <name type="scientific">Candidatus Harrisonbacteria bacterium CG10_big_fil_rev_8_21_14_0_10_49_15</name>
    <dbReference type="NCBI Taxonomy" id="1974587"/>
    <lineage>
        <taxon>Bacteria</taxon>
        <taxon>Candidatus Harrisoniibacteriota</taxon>
    </lineage>
</organism>
<accession>A0A2H0UKU8</accession>
<sequence>MIGVMRLEQVLAELEARRDTRAIAVWQRLGMDIRAYFGVNLTQLKQLASNIGRQHNLAIQLWETGIHDARLLAVLIEEPEKMTEAQLDQWMSEVDYWDLSDKIAQLLVPKLEPKLVGRKVKQWLKSSNEWIERAAYILIGQVAKLEKDVLPAKDFEVYLKRVERQIRKAKNWVQEGMLYAVMAIGTRNKTLYKKALAVASRIKEFEIEVDYGDTSCRTPDVLAYLESEKVQAKMK</sequence>
<evidence type="ECO:0008006" key="3">
    <source>
        <dbReference type="Google" id="ProtNLM"/>
    </source>
</evidence>
<comment type="caution">
    <text evidence="1">The sequence shown here is derived from an EMBL/GenBank/DDBJ whole genome shotgun (WGS) entry which is preliminary data.</text>
</comment>
<dbReference type="AlphaFoldDB" id="A0A2H0UKU8"/>
<evidence type="ECO:0000313" key="2">
    <source>
        <dbReference type="Proteomes" id="UP000229526"/>
    </source>
</evidence>
<evidence type="ECO:0000313" key="1">
    <source>
        <dbReference type="EMBL" id="PIR87010.1"/>
    </source>
</evidence>
<protein>
    <recommendedName>
        <fullName evidence="3">DNA alkylation repair protein</fullName>
    </recommendedName>
</protein>
<dbReference type="PANTHER" id="PTHR41291:SF1">
    <property type="entry name" value="DNA ALKYLATION REPAIR PROTEIN"/>
    <property type="match status" value="1"/>
</dbReference>
<dbReference type="InterPro" id="IPR016024">
    <property type="entry name" value="ARM-type_fold"/>
</dbReference>
<dbReference type="InterPro" id="IPR014825">
    <property type="entry name" value="DNA_alkylation"/>
</dbReference>
<name>A0A2H0UKU8_9BACT</name>
<dbReference type="SUPFAM" id="SSF48371">
    <property type="entry name" value="ARM repeat"/>
    <property type="match status" value="1"/>
</dbReference>